<dbReference type="AlphaFoldDB" id="A0A445BKA0"/>
<dbReference type="EC" id="2.7.4.22" evidence="3"/>
<dbReference type="GO" id="GO:0005524">
    <property type="term" value="F:ATP binding"/>
    <property type="evidence" value="ECO:0007669"/>
    <property type="project" value="UniProtKB-KW"/>
</dbReference>
<proteinExistence type="inferred from homology"/>
<sequence length="158" mass="17606">MMNALFLQATMESIGIPTQVQTVFCMSEVAKSYIHRRSVRHLKKGRVIIFAVGTGNPFFTTDTAVALRSSKINEEVVLKAKNVDGVHIDDPRRNPQARVLDTLTYQEVTSKDLSVMNMPSITLCKKNNILVVVFNLNKPSNIEKAIKGEMVGTLIWAT</sequence>
<dbReference type="PANTHER" id="PTHR42833:SF4">
    <property type="entry name" value="URIDYLATE KINASE PUMPKIN, CHLOROPLASTIC"/>
    <property type="match status" value="1"/>
</dbReference>
<keyword evidence="8" id="KW-0665">Pyrimidine biosynthesis</keyword>
<feature type="domain" description="Aspartate/glutamate/uridylate kinase" evidence="10">
    <location>
        <begin position="2"/>
        <end position="135"/>
    </location>
</feature>
<evidence type="ECO:0000259" key="10">
    <source>
        <dbReference type="Pfam" id="PF00696"/>
    </source>
</evidence>
<comment type="caution">
    <text evidence="11">The sequence shown here is derived from an EMBL/GenBank/DDBJ whole genome shotgun (WGS) entry which is preliminary data.</text>
</comment>
<keyword evidence="5" id="KW-0547">Nucleotide-binding</keyword>
<protein>
    <recommendedName>
        <fullName evidence="3">UMP kinase</fullName>
        <ecNumber evidence="3">2.7.4.22</ecNumber>
    </recommendedName>
    <alternativeName>
        <fullName evidence="9">Uridine monophosphate kinase</fullName>
    </alternativeName>
</protein>
<keyword evidence="4" id="KW-0808">Transferase</keyword>
<dbReference type="Pfam" id="PF00696">
    <property type="entry name" value="AA_kinase"/>
    <property type="match status" value="1"/>
</dbReference>
<dbReference type="InterPro" id="IPR001048">
    <property type="entry name" value="Asp/Glu/Uridylate_kinase"/>
</dbReference>
<name>A0A445BKA0_ARAHY</name>
<comment type="pathway">
    <text evidence="1">Pyrimidine metabolism; CTP biosynthesis via de novo pathway; UDP from UMP (UMPK route): step 1/1.</text>
</comment>
<keyword evidence="6" id="KW-0418">Kinase</keyword>
<dbReference type="GO" id="GO:0006225">
    <property type="term" value="P:UDP biosynthetic process"/>
    <property type="evidence" value="ECO:0007669"/>
    <property type="project" value="TreeGrafter"/>
</dbReference>
<organism evidence="11 12">
    <name type="scientific">Arachis hypogaea</name>
    <name type="common">Peanut</name>
    <dbReference type="NCBI Taxonomy" id="3818"/>
    <lineage>
        <taxon>Eukaryota</taxon>
        <taxon>Viridiplantae</taxon>
        <taxon>Streptophyta</taxon>
        <taxon>Embryophyta</taxon>
        <taxon>Tracheophyta</taxon>
        <taxon>Spermatophyta</taxon>
        <taxon>Magnoliopsida</taxon>
        <taxon>eudicotyledons</taxon>
        <taxon>Gunneridae</taxon>
        <taxon>Pentapetalae</taxon>
        <taxon>rosids</taxon>
        <taxon>fabids</taxon>
        <taxon>Fabales</taxon>
        <taxon>Fabaceae</taxon>
        <taxon>Papilionoideae</taxon>
        <taxon>50 kb inversion clade</taxon>
        <taxon>dalbergioids sensu lato</taxon>
        <taxon>Dalbergieae</taxon>
        <taxon>Pterocarpus clade</taxon>
        <taxon>Arachis</taxon>
    </lineage>
</organism>
<evidence type="ECO:0000256" key="1">
    <source>
        <dbReference type="ARBA" id="ARBA00004791"/>
    </source>
</evidence>
<dbReference type="InterPro" id="IPR036393">
    <property type="entry name" value="AceGlu_kinase-like_sf"/>
</dbReference>
<evidence type="ECO:0000256" key="2">
    <source>
        <dbReference type="ARBA" id="ARBA00007614"/>
    </source>
</evidence>
<dbReference type="Gene3D" id="3.40.1160.10">
    <property type="entry name" value="Acetylglutamate kinase-like"/>
    <property type="match status" value="1"/>
</dbReference>
<dbReference type="EMBL" id="SDMP01000009">
    <property type="protein sequence ID" value="RYR39094.1"/>
    <property type="molecule type" value="Genomic_DNA"/>
</dbReference>
<evidence type="ECO:0000256" key="6">
    <source>
        <dbReference type="ARBA" id="ARBA00022777"/>
    </source>
</evidence>
<evidence type="ECO:0000256" key="3">
    <source>
        <dbReference type="ARBA" id="ARBA00012899"/>
    </source>
</evidence>
<evidence type="ECO:0000313" key="12">
    <source>
        <dbReference type="Proteomes" id="UP000289738"/>
    </source>
</evidence>
<dbReference type="GO" id="GO:0033862">
    <property type="term" value="F:UMP kinase activity"/>
    <property type="evidence" value="ECO:0007669"/>
    <property type="project" value="UniProtKB-EC"/>
</dbReference>
<accession>A0A445BKA0</accession>
<dbReference type="STRING" id="3818.A0A445BKA0"/>
<dbReference type="PANTHER" id="PTHR42833">
    <property type="entry name" value="URIDYLATE KINASE"/>
    <property type="match status" value="1"/>
</dbReference>
<evidence type="ECO:0000256" key="9">
    <source>
        <dbReference type="ARBA" id="ARBA00032092"/>
    </source>
</evidence>
<comment type="similarity">
    <text evidence="2">Belongs to the UMP kinase family.</text>
</comment>
<evidence type="ECO:0000256" key="8">
    <source>
        <dbReference type="ARBA" id="ARBA00022975"/>
    </source>
</evidence>
<keyword evidence="12" id="KW-1185">Reference proteome</keyword>
<evidence type="ECO:0000256" key="4">
    <source>
        <dbReference type="ARBA" id="ARBA00022679"/>
    </source>
</evidence>
<evidence type="ECO:0000256" key="7">
    <source>
        <dbReference type="ARBA" id="ARBA00022840"/>
    </source>
</evidence>
<keyword evidence="7" id="KW-0067">ATP-binding</keyword>
<evidence type="ECO:0000313" key="11">
    <source>
        <dbReference type="EMBL" id="RYR39094.1"/>
    </source>
</evidence>
<evidence type="ECO:0000256" key="5">
    <source>
        <dbReference type="ARBA" id="ARBA00022741"/>
    </source>
</evidence>
<reference evidence="11 12" key="1">
    <citation type="submission" date="2019-01" db="EMBL/GenBank/DDBJ databases">
        <title>Sequencing of cultivated peanut Arachis hypogaea provides insights into genome evolution and oil improvement.</title>
        <authorList>
            <person name="Chen X."/>
        </authorList>
    </citation>
    <scope>NUCLEOTIDE SEQUENCE [LARGE SCALE GENOMIC DNA]</scope>
    <source>
        <strain evidence="12">cv. Fuhuasheng</strain>
        <tissue evidence="11">Leaves</tissue>
    </source>
</reference>
<gene>
    <name evidence="11" type="ORF">Ahy_A09g044522</name>
</gene>
<dbReference type="Proteomes" id="UP000289738">
    <property type="component" value="Chromosome A09"/>
</dbReference>
<dbReference type="SUPFAM" id="SSF53633">
    <property type="entry name" value="Carbamate kinase-like"/>
    <property type="match status" value="1"/>
</dbReference>